<dbReference type="PROSITE" id="PS51318">
    <property type="entry name" value="TAT"/>
    <property type="match status" value="1"/>
</dbReference>
<keyword evidence="2" id="KW-1185">Reference proteome</keyword>
<name>A0A1C2G4L9_9GAMM</name>
<proteinExistence type="predicted"/>
<dbReference type="InterPro" id="IPR046867">
    <property type="entry name" value="AldOxase/xan_DH_MoCoBD2"/>
</dbReference>
<dbReference type="PIRSF" id="PIRSF036389">
    <property type="entry name" value="IOR_B"/>
    <property type="match status" value="1"/>
</dbReference>
<dbReference type="Gene3D" id="3.30.365.10">
    <property type="entry name" value="Aldehyde oxidase/xanthine dehydrogenase, molybdopterin binding domain"/>
    <property type="match status" value="4"/>
</dbReference>
<dbReference type="Proteomes" id="UP000253250">
    <property type="component" value="Unassembled WGS sequence"/>
</dbReference>
<dbReference type="EMBL" id="PSYR01000001">
    <property type="protein sequence ID" value="RCN58945.1"/>
    <property type="molecule type" value="Genomic_DNA"/>
</dbReference>
<accession>A0A1C2G4L9</accession>
<dbReference type="InterPro" id="IPR008274">
    <property type="entry name" value="AldOxase/xan_DH_MoCoBD1"/>
</dbReference>
<comment type="caution">
    <text evidence="1">The sequence shown here is derived from an EMBL/GenBank/DDBJ whole genome shotgun (WGS) entry which is preliminary data.</text>
</comment>
<evidence type="ECO:0000313" key="2">
    <source>
        <dbReference type="Proteomes" id="UP000253250"/>
    </source>
</evidence>
<dbReference type="InterPro" id="IPR006311">
    <property type="entry name" value="TAT_signal"/>
</dbReference>
<dbReference type="NCBIfam" id="TIGR01409">
    <property type="entry name" value="TAT_signal_seq"/>
    <property type="match status" value="1"/>
</dbReference>
<dbReference type="Pfam" id="PF02738">
    <property type="entry name" value="MoCoBD_1"/>
    <property type="match status" value="1"/>
</dbReference>
<dbReference type="Pfam" id="PF20256">
    <property type="entry name" value="MoCoBD_2"/>
    <property type="match status" value="2"/>
</dbReference>
<protein>
    <submittedName>
        <fullName evidence="1">Xanthine dehydrogenase family protein molybdopterin-binding subunit</fullName>
    </submittedName>
</protein>
<dbReference type="InterPro" id="IPR000674">
    <property type="entry name" value="Ald_Oxase/Xan_DH_a/b"/>
</dbReference>
<dbReference type="GO" id="GO:0016491">
    <property type="term" value="F:oxidoreductase activity"/>
    <property type="evidence" value="ECO:0007669"/>
    <property type="project" value="InterPro"/>
</dbReference>
<evidence type="ECO:0000313" key="1">
    <source>
        <dbReference type="EMBL" id="RCN58945.1"/>
    </source>
</evidence>
<dbReference type="OrthoDB" id="9767994at2"/>
<reference evidence="1 2" key="1">
    <citation type="submission" date="2018-02" db="EMBL/GenBank/DDBJ databases">
        <title>Insights into the biology of acidophilic members of the Acidiferrobacteraceae family derived from comparative genomic analyses.</title>
        <authorList>
            <person name="Issotta F."/>
            <person name="Thyssen C."/>
            <person name="Mena C."/>
            <person name="Moya A."/>
            <person name="Bellenberg S."/>
            <person name="Sproer C."/>
            <person name="Covarrubias P.C."/>
            <person name="Sand W."/>
            <person name="Quatrini R."/>
            <person name="Vera M."/>
        </authorList>
    </citation>
    <scope>NUCLEOTIDE SEQUENCE [LARGE SCALE GENOMIC DNA]</scope>
    <source>
        <strain evidence="2">m-1</strain>
    </source>
</reference>
<gene>
    <name evidence="1" type="ORF">C4900_04085</name>
</gene>
<sequence>MRVSAGPSTAPPGPAIMITRRDFLKVATLTGGGFVLALDTRVAKAEIAPRGVRGPSVFTPNAWIRIHADDTVVIVVDKSEMGQGVMTALPMLVAEELDADWERLQIAQAPAARAYINPALGAEATGGSTSVSSSYRPLRVAGAAARLMLLRAANLRTGIAMIHLHTARGAVLLPDGRRLPYGTLAHAAARLRVPREPPLKSPRRFRLIGRPLARIDTPSKTTGQAIFGIDVQRPGLVLGAVRRPPTVNGHLRDYDARAAQGLPGVLALARVDRGLGVVATDTWTAWKALDAVRFHWDKGDYARLSTPAIRAEYRQAAASRGAIAERRGDAHAAIADAARVIAADYEVPYAAHAPLEPMNCTAHIHDGLCEIWVPTQAQTGVQITASRLTGLPLQRVVCHTTLLGGGFGRRLEQDFVADAVTLAKTVPNPVKVVWSRTEDMTHDFYRPYSYHRLIGALDAAGLPIAWQQTIVAASLMRTRDPSAIKNGVDPTAVGGAIGMPYRIPHIEIDYVERDTQIPVGFWRSVADSYTAFVKESFIDELAHAAGRDPLALRRTLLAGDHEQRRVLDTVAHIIGWGRPRARGQGFGIAVHRSFGTSMAQAVSVRIRSDRLCIERVVCVCDCGLVVNPNIVRAQIEGAVAFALQAALKGPITVANGRIQQRNFDSYPLLRIDEMPPVDIHILPGAAPPRGMGEPGVPPLAPALANAIFAASGIRYRTLPLPQALP</sequence>
<dbReference type="SUPFAM" id="SSF56003">
    <property type="entry name" value="Molybdenum cofactor-binding domain"/>
    <property type="match status" value="2"/>
</dbReference>
<dbReference type="Gene3D" id="3.90.1170.50">
    <property type="entry name" value="Aldehyde oxidase/xanthine dehydrogenase, a/b hammerhead"/>
    <property type="match status" value="1"/>
</dbReference>
<dbReference type="InterPro" id="IPR052516">
    <property type="entry name" value="N-heterocyclic_Hydroxylase"/>
</dbReference>
<dbReference type="AlphaFoldDB" id="A0A1C2G4L9"/>
<dbReference type="InterPro" id="IPR019546">
    <property type="entry name" value="TAT_signal_bac_arc"/>
</dbReference>
<dbReference type="InterPro" id="IPR037165">
    <property type="entry name" value="AldOxase/xan_DH_Mopterin-bd_sf"/>
</dbReference>
<dbReference type="InterPro" id="IPR012368">
    <property type="entry name" value="OxRdtase_Mopterin-bd_su_IorB"/>
</dbReference>
<dbReference type="STRING" id="163359.A9R16_06430"/>
<dbReference type="SMART" id="SM01008">
    <property type="entry name" value="Ald_Xan_dh_C"/>
    <property type="match status" value="1"/>
</dbReference>
<dbReference type="PANTHER" id="PTHR47495:SF2">
    <property type="entry name" value="ALDEHYDE DEHYDROGENASE"/>
    <property type="match status" value="1"/>
</dbReference>
<dbReference type="PANTHER" id="PTHR47495">
    <property type="entry name" value="ALDEHYDE DEHYDROGENASE"/>
    <property type="match status" value="1"/>
</dbReference>
<organism evidence="1 2">
    <name type="scientific">Acidiferrobacter thiooxydans</name>
    <dbReference type="NCBI Taxonomy" id="163359"/>
    <lineage>
        <taxon>Bacteria</taxon>
        <taxon>Pseudomonadati</taxon>
        <taxon>Pseudomonadota</taxon>
        <taxon>Gammaproteobacteria</taxon>
        <taxon>Acidiferrobacterales</taxon>
        <taxon>Acidiferrobacteraceae</taxon>
        <taxon>Acidiferrobacter</taxon>
    </lineage>
</organism>